<dbReference type="OrthoDB" id="117402at2"/>
<dbReference type="AlphaFoldDB" id="A0A0G3HA55"/>
<reference evidence="4" key="2">
    <citation type="submission" date="2015-05" db="EMBL/GenBank/DDBJ databases">
        <title>Complete genome sequence of Corynebacterium testudinoris DSM 44614, recovered from necrotic lesions in the mouth of a tortoise.</title>
        <authorList>
            <person name="Ruckert C."/>
            <person name="Albersmeier A."/>
            <person name="Winkler A."/>
            <person name="Tauch A."/>
        </authorList>
    </citation>
    <scope>NUCLEOTIDE SEQUENCE [LARGE SCALE GENOMIC DNA]</scope>
    <source>
        <strain evidence="4">DSM 44614</strain>
    </source>
</reference>
<dbReference type="RefSeq" id="WP_047253747.1">
    <property type="nucleotide sequence ID" value="NZ_CP011545.1"/>
</dbReference>
<keyword evidence="3" id="KW-0413">Isomerase</keyword>
<keyword evidence="1" id="KW-0812">Transmembrane</keyword>
<dbReference type="Proteomes" id="UP000035540">
    <property type="component" value="Chromosome"/>
</dbReference>
<dbReference type="PATRIC" id="fig|136857.5.peg.2178"/>
<keyword evidence="4" id="KW-1185">Reference proteome</keyword>
<dbReference type="GO" id="GO:0016853">
    <property type="term" value="F:isomerase activity"/>
    <property type="evidence" value="ECO:0007669"/>
    <property type="project" value="UniProtKB-KW"/>
</dbReference>
<evidence type="ECO:0000259" key="2">
    <source>
        <dbReference type="Pfam" id="PF13462"/>
    </source>
</evidence>
<reference evidence="3 4" key="1">
    <citation type="journal article" date="2015" name="Genome Announc.">
        <title>Complete Genome Sequence of the Type Strain Corynebacterium testudinoris DSM 44614, Recovered from Necrotic Lesions in the Mouth of a Tortoise.</title>
        <authorList>
            <person name="Ruckert C."/>
            <person name="Kriete M."/>
            <person name="Jaenicke S."/>
            <person name="Winkler A."/>
            <person name="Tauch A."/>
        </authorList>
    </citation>
    <scope>NUCLEOTIDE SEQUENCE [LARGE SCALE GENOMIC DNA]</scope>
    <source>
        <strain evidence="3 4">DSM 44614</strain>
    </source>
</reference>
<name>A0A0G3HA55_9CORY</name>
<sequence length="242" mass="25836">MSTKKVTNPNAKGGSGFLWAILAVILIAAVVIGYIVISGQGKKTEHLADRETVAVDFASNLGDNAVTLKSANAAADAPAVDLYEDFSCSYCAQLAKNTDEQMKEALDEGKLVVNVRTLNFLDRGNPDGHSTRAAAAILAIVNSGDTELYWNYRAALLEDQEEIFNKWSNDDFADAAVALGANDDVAKAIRNGDYHDEAVSVTTANADKLNSETGQVSSPRVLQNGKDVDVADISQWINAVVK</sequence>
<proteinExistence type="predicted"/>
<feature type="domain" description="Thioredoxin-like fold" evidence="2">
    <location>
        <begin position="76"/>
        <end position="232"/>
    </location>
</feature>
<dbReference type="InterPro" id="IPR036249">
    <property type="entry name" value="Thioredoxin-like_sf"/>
</dbReference>
<feature type="transmembrane region" description="Helical" evidence="1">
    <location>
        <begin position="16"/>
        <end position="37"/>
    </location>
</feature>
<evidence type="ECO:0000256" key="1">
    <source>
        <dbReference type="SAM" id="Phobius"/>
    </source>
</evidence>
<dbReference type="Pfam" id="PF13462">
    <property type="entry name" value="Thioredoxin_4"/>
    <property type="match status" value="1"/>
</dbReference>
<evidence type="ECO:0000313" key="4">
    <source>
        <dbReference type="Proteomes" id="UP000035540"/>
    </source>
</evidence>
<keyword evidence="1" id="KW-0472">Membrane</keyword>
<protein>
    <submittedName>
        <fullName evidence="3">Protein-disulfide isomerase</fullName>
    </submittedName>
</protein>
<gene>
    <name evidence="3" type="ORF">CTEST_10995</name>
</gene>
<evidence type="ECO:0000313" key="3">
    <source>
        <dbReference type="EMBL" id="AKK09615.1"/>
    </source>
</evidence>
<dbReference type="CDD" id="cd02972">
    <property type="entry name" value="DsbA_family"/>
    <property type="match status" value="1"/>
</dbReference>
<dbReference type="STRING" id="136857.CTEST_10995"/>
<dbReference type="Gene3D" id="3.40.30.10">
    <property type="entry name" value="Glutaredoxin"/>
    <property type="match status" value="1"/>
</dbReference>
<dbReference type="EMBL" id="CP011545">
    <property type="protein sequence ID" value="AKK09615.1"/>
    <property type="molecule type" value="Genomic_DNA"/>
</dbReference>
<keyword evidence="1" id="KW-1133">Transmembrane helix</keyword>
<dbReference type="KEGG" id="cted:CTEST_10995"/>
<dbReference type="SUPFAM" id="SSF52833">
    <property type="entry name" value="Thioredoxin-like"/>
    <property type="match status" value="1"/>
</dbReference>
<dbReference type="InterPro" id="IPR012336">
    <property type="entry name" value="Thioredoxin-like_fold"/>
</dbReference>
<accession>A0A0G3HA55</accession>
<organism evidence="3 4">
    <name type="scientific">Corynebacterium testudinoris</name>
    <dbReference type="NCBI Taxonomy" id="136857"/>
    <lineage>
        <taxon>Bacteria</taxon>
        <taxon>Bacillati</taxon>
        <taxon>Actinomycetota</taxon>
        <taxon>Actinomycetes</taxon>
        <taxon>Mycobacteriales</taxon>
        <taxon>Corynebacteriaceae</taxon>
        <taxon>Corynebacterium</taxon>
    </lineage>
</organism>